<dbReference type="EMBL" id="HBIM01005801">
    <property type="protein sequence ID" value="CAE0407105.1"/>
    <property type="molecule type" value="Transcribed_RNA"/>
</dbReference>
<sequence length="494" mass="55132">MCEWCMFQQLHGIHSQPRTNNNDNNSSNDNNNNNNNHENEDMDTEDWQLFIVASDLTPPVLKSLAAYCQRAAHPLLIVQSYGLIGTVRLQAPPLPIIDPKPRSTKPDLRIGHPFPALRAHFEQLSKQLVQMNTRDLGHVPYPVLLWHLLEQYKTNHNGRAPTTFAEKQEFAASIRTAATNYADQLNFQEAHSNAYLAYNNTTTGSRMDVAHVTALQQKAAPESDFAVLLQALQTFLQTHDQQPPLHGSIPDMTASTTNYVSLQRLYRQQAEADLQAFAALVTEIIHNSSSSSSNTHKRDISMDRITTFCQNAAHLDLVATRTWVDEYSHHAVPEDIKEELAMALMEVDTEEEHGELTLQMTPLWWYLGIRACQAFWEQNGRYPGVLPSKVDDDDDDGDDSQDESTILKQDAAVVQEEFVKLAQRYGIEQHAGTLAPALAAEMTRYGAAEVHTVASVVGGVASQEAVKVITGQYTPVRSAYVYNGIASTGGMYQF</sequence>
<evidence type="ECO:0008006" key="3">
    <source>
        <dbReference type="Google" id="ProtNLM"/>
    </source>
</evidence>
<protein>
    <recommendedName>
        <fullName evidence="3">NEDD8-activating enzyme E1 regulatory subunit</fullName>
    </recommendedName>
</protein>
<reference evidence="2" key="1">
    <citation type="submission" date="2021-01" db="EMBL/GenBank/DDBJ databases">
        <authorList>
            <person name="Corre E."/>
            <person name="Pelletier E."/>
            <person name="Niang G."/>
            <person name="Scheremetjew M."/>
            <person name="Finn R."/>
            <person name="Kale V."/>
            <person name="Holt S."/>
            <person name="Cochrane G."/>
            <person name="Meng A."/>
            <person name="Brown T."/>
            <person name="Cohen L."/>
        </authorList>
    </citation>
    <scope>NUCLEOTIDE SEQUENCE</scope>
    <source>
        <strain evidence="2">CCMP127</strain>
    </source>
</reference>
<proteinExistence type="predicted"/>
<dbReference type="InterPro" id="IPR035985">
    <property type="entry name" value="Ubiquitin-activating_enz"/>
</dbReference>
<dbReference type="Gene3D" id="3.40.50.720">
    <property type="entry name" value="NAD(P)-binding Rossmann-like Domain"/>
    <property type="match status" value="2"/>
</dbReference>
<dbReference type="SUPFAM" id="SSF69572">
    <property type="entry name" value="Activating enzymes of the ubiquitin-like proteins"/>
    <property type="match status" value="1"/>
</dbReference>
<feature type="region of interest" description="Disordered" evidence="1">
    <location>
        <begin position="14"/>
        <end position="41"/>
    </location>
</feature>
<feature type="compositionally biased region" description="Low complexity" evidence="1">
    <location>
        <begin position="20"/>
        <end position="36"/>
    </location>
</feature>
<organism evidence="2">
    <name type="scientific">Amphora coffeiformis</name>
    <dbReference type="NCBI Taxonomy" id="265554"/>
    <lineage>
        <taxon>Eukaryota</taxon>
        <taxon>Sar</taxon>
        <taxon>Stramenopiles</taxon>
        <taxon>Ochrophyta</taxon>
        <taxon>Bacillariophyta</taxon>
        <taxon>Bacillariophyceae</taxon>
        <taxon>Bacillariophycidae</taxon>
        <taxon>Thalassiophysales</taxon>
        <taxon>Catenulaceae</taxon>
        <taxon>Amphora</taxon>
    </lineage>
</organism>
<dbReference type="GO" id="GO:0008641">
    <property type="term" value="F:ubiquitin-like modifier activating enzyme activity"/>
    <property type="evidence" value="ECO:0007669"/>
    <property type="project" value="InterPro"/>
</dbReference>
<gene>
    <name evidence="2" type="ORF">ACOF00016_LOCUS4932</name>
</gene>
<evidence type="ECO:0000256" key="1">
    <source>
        <dbReference type="SAM" id="MobiDB-lite"/>
    </source>
</evidence>
<dbReference type="AlphaFoldDB" id="A0A7S3L4Y6"/>
<name>A0A7S3L4Y6_9STRA</name>
<accession>A0A7S3L4Y6</accession>
<evidence type="ECO:0000313" key="2">
    <source>
        <dbReference type="EMBL" id="CAE0407105.1"/>
    </source>
</evidence>